<organism evidence="4 5">
    <name type="scientific">Phytophthora aleatoria</name>
    <dbReference type="NCBI Taxonomy" id="2496075"/>
    <lineage>
        <taxon>Eukaryota</taxon>
        <taxon>Sar</taxon>
        <taxon>Stramenopiles</taxon>
        <taxon>Oomycota</taxon>
        <taxon>Peronosporomycetes</taxon>
        <taxon>Peronosporales</taxon>
        <taxon>Peronosporaceae</taxon>
        <taxon>Phytophthora</taxon>
    </lineage>
</organism>
<keyword evidence="5" id="KW-1185">Reference proteome</keyword>
<evidence type="ECO:0000256" key="2">
    <source>
        <dbReference type="SAM" id="Phobius"/>
    </source>
</evidence>
<keyword evidence="2" id="KW-0472">Membrane</keyword>
<keyword evidence="1" id="KW-0808">Transferase</keyword>
<dbReference type="Proteomes" id="UP000709295">
    <property type="component" value="Unassembled WGS sequence"/>
</dbReference>
<name>A0A8J5M598_9STRA</name>
<keyword evidence="2" id="KW-1133">Transmembrane helix</keyword>
<dbReference type="AlphaFoldDB" id="A0A8J5M598"/>
<keyword evidence="1" id="KW-0328">Glycosyltransferase</keyword>
<feature type="transmembrane region" description="Helical" evidence="2">
    <location>
        <begin position="12"/>
        <end position="30"/>
    </location>
</feature>
<feature type="domain" description="Glycosyl transferase family 1" evidence="3">
    <location>
        <begin position="811"/>
        <end position="882"/>
    </location>
</feature>
<dbReference type="InterPro" id="IPR001296">
    <property type="entry name" value="Glyco_trans_1"/>
</dbReference>
<dbReference type="InterPro" id="IPR050194">
    <property type="entry name" value="Glycosyltransferase_grp1"/>
</dbReference>
<protein>
    <recommendedName>
        <fullName evidence="3">Glycosyl transferase family 1 domain-containing protein</fullName>
    </recommendedName>
</protein>
<feature type="domain" description="Glycosyl transferase family 1" evidence="3">
    <location>
        <begin position="1126"/>
        <end position="1215"/>
    </location>
</feature>
<keyword evidence="2" id="KW-0812">Transmembrane</keyword>
<dbReference type="PANTHER" id="PTHR45947">
    <property type="entry name" value="SULFOQUINOVOSYL TRANSFERASE SQD2"/>
    <property type="match status" value="1"/>
</dbReference>
<evidence type="ECO:0000259" key="3">
    <source>
        <dbReference type="Pfam" id="PF00534"/>
    </source>
</evidence>
<dbReference type="EMBL" id="JAENGY010000376">
    <property type="protein sequence ID" value="KAG6964507.1"/>
    <property type="molecule type" value="Genomic_DNA"/>
</dbReference>
<accession>A0A8J5M598</accession>
<proteinExistence type="predicted"/>
<sequence>MVKSKPPARQQWLHRLLVFLIMMGLLTLMVQISSLLGRSGDQLTGSARLRRAISQRIPWRHRSNRSELQAVNELQPVTNELKEFEAEPTPVADTGDDEVSSEDLLHLSLLHERCVTDTDAVLPWQFGSPDHQSPTAAASNPEVVVHQNDSNLLQTLKQCPDVDIYLPNHLHGNGYCEDAVAYAKYLNSRLLPLWALQVKMFDPELGRDVDYFDLCPKTPMIFFNHYWDDVPSMPRWPENKPIYLMPNIEMIELTPEFYWRVNAVLCKTQICFDRVTKWYEQEGNPRNAEVLYTKHTSSDQAQFARKRLGQGAIAAKDFSNVTFLHTPGTSIWKGTRAVLDCWTSMAGLPPLDVYINESAYTYMMPPPFQTKLNHSRSPVNVHLGMVERSEFTKITAEAAFFMCPSRSEGYGHYINQARASGAVIVTTDAAPMNELIASREMGVLVQTRHQQDDRMLLGGNFKGEHGLKNVNVVDSTWSGFSYLAAVMDKLSAEEPSRGRRSWALLLLVPLVGVGLFTLIVETTYFLSPDEAVADEDLLHLSLLHEVCITDTNASLPWQFGSPGNQAVGGTANNSQVLMHKNDKDLLQKLRQCPTVDVFLPHNVHTNGYCEDAVAFVKYLESRLLPGWILETKFFDPTLGREVDYFDLCPKTPVLFLDHHWGGVTASPRWPNEKPIYMVPNIEIVELTPMHYWGVDAVLCKTNECNDRVTKWYEQEGNPRNAKVFYTKHTSTDPGLFVRKRLGEYAVSDKDFSDIRVLHTAGTSAAKGTSEVLECWTYTSGLPPLDVYIDRKPFYRLFPASYKMKIARSLSPVSIHLGMMNRMNYSKVVADASFIINPSYSEGYGHIINQARASGAVIITSDVPPMNETIIANESGILVSSKREKHPMVMLGGKYKGEHGLKGVGGLVASFQSSDVCEAVQRMMRSTTPGDRAEIGLNARREYHSDTKYFANAMQETPMIFFNHYWDGVPLMPRWPKDKPIYLMPNIEMFELTPAHYWKVDVVLCKTQECYDRVTRWYKQEGNPRNASVFYTKHTSSDQALFARKRMGERVIRPKDFSDIKFIHTAGTSSAKGTRELLECWIFVPGLPQLDVYIDDKPFNLLFKEELKMYLKFSRSPVNVHVGLVERSKFTKLTADTTFFMCPSVSEDYGHYINQARAAGAVVVTTDLSPMNELITANETGFLIPVERPNVCEVVREMMNSTTTEQRAAMGANARRAYHEDTEFFAKAMQELRQFARRSN</sequence>
<gene>
    <name evidence="4" type="ORF">JG688_00007659</name>
</gene>
<evidence type="ECO:0000256" key="1">
    <source>
        <dbReference type="ARBA" id="ARBA00022676"/>
    </source>
</evidence>
<dbReference type="Pfam" id="PF00534">
    <property type="entry name" value="Glycos_transf_1"/>
    <property type="match status" value="2"/>
</dbReference>
<evidence type="ECO:0000313" key="5">
    <source>
        <dbReference type="Proteomes" id="UP000709295"/>
    </source>
</evidence>
<reference evidence="4" key="1">
    <citation type="submission" date="2021-01" db="EMBL/GenBank/DDBJ databases">
        <title>Phytophthora aleatoria, a newly-described species from Pinus radiata is distinct from Phytophthora cactorum isolates based on comparative genomics.</title>
        <authorList>
            <person name="Mcdougal R."/>
            <person name="Panda P."/>
            <person name="Williams N."/>
            <person name="Studholme D.J."/>
        </authorList>
    </citation>
    <scope>NUCLEOTIDE SEQUENCE</scope>
    <source>
        <strain evidence="4">NZFS 4037</strain>
    </source>
</reference>
<evidence type="ECO:0000313" key="4">
    <source>
        <dbReference type="EMBL" id="KAG6964507.1"/>
    </source>
</evidence>
<dbReference type="PANTHER" id="PTHR45947:SF3">
    <property type="entry name" value="SULFOQUINOVOSYL TRANSFERASE SQD2"/>
    <property type="match status" value="1"/>
</dbReference>
<comment type="caution">
    <text evidence="4">The sequence shown here is derived from an EMBL/GenBank/DDBJ whole genome shotgun (WGS) entry which is preliminary data.</text>
</comment>
<dbReference type="GO" id="GO:0016757">
    <property type="term" value="F:glycosyltransferase activity"/>
    <property type="evidence" value="ECO:0007669"/>
    <property type="project" value="UniProtKB-KW"/>
</dbReference>
<dbReference type="Pfam" id="PF13692">
    <property type="entry name" value="Glyco_trans_1_4"/>
    <property type="match status" value="1"/>
</dbReference>